<dbReference type="PRINTS" id="PR01438">
    <property type="entry name" value="UNVRSLSTRESS"/>
</dbReference>
<dbReference type="EMBL" id="CACVKT020001843">
    <property type="protein sequence ID" value="CAC5372302.1"/>
    <property type="molecule type" value="Genomic_DNA"/>
</dbReference>
<dbReference type="AlphaFoldDB" id="A0A6J8AR26"/>
<dbReference type="PANTHER" id="PTHR31964">
    <property type="entry name" value="ADENINE NUCLEOTIDE ALPHA HYDROLASES-LIKE SUPERFAMILY PROTEIN"/>
    <property type="match status" value="1"/>
</dbReference>
<evidence type="ECO:0000259" key="1">
    <source>
        <dbReference type="Pfam" id="PF00582"/>
    </source>
</evidence>
<evidence type="ECO:0000313" key="2">
    <source>
        <dbReference type="EMBL" id="CAC5372302.1"/>
    </source>
</evidence>
<protein>
    <recommendedName>
        <fullName evidence="1">UspA domain-containing protein</fullName>
    </recommendedName>
</protein>
<dbReference type="Proteomes" id="UP000507470">
    <property type="component" value="Unassembled WGS sequence"/>
</dbReference>
<evidence type="ECO:0000313" key="3">
    <source>
        <dbReference type="Proteomes" id="UP000507470"/>
    </source>
</evidence>
<reference evidence="2 3" key="1">
    <citation type="submission" date="2020-06" db="EMBL/GenBank/DDBJ databases">
        <authorList>
            <person name="Li R."/>
            <person name="Bekaert M."/>
        </authorList>
    </citation>
    <scope>NUCLEOTIDE SEQUENCE [LARGE SCALE GENOMIC DNA]</scope>
    <source>
        <strain evidence="3">wild</strain>
    </source>
</reference>
<gene>
    <name evidence="2" type="ORF">MCOR_10437</name>
</gene>
<dbReference type="InterPro" id="IPR014729">
    <property type="entry name" value="Rossmann-like_a/b/a_fold"/>
</dbReference>
<keyword evidence="3" id="KW-1185">Reference proteome</keyword>
<dbReference type="SUPFAM" id="SSF52402">
    <property type="entry name" value="Adenine nucleotide alpha hydrolases-like"/>
    <property type="match status" value="1"/>
</dbReference>
<dbReference type="InterPro" id="IPR006015">
    <property type="entry name" value="Universal_stress_UspA"/>
</dbReference>
<dbReference type="PANTHER" id="PTHR31964:SF113">
    <property type="entry name" value="USPA DOMAIN-CONTAINING PROTEIN"/>
    <property type="match status" value="1"/>
</dbReference>
<accession>A0A6J8AR26</accession>
<dbReference type="OrthoDB" id="843225at2759"/>
<sequence length="166" mass="18491">MNEDIPAQKRVVVLAMDGSTEADAALQWFAKNIYRQDDEVLVIHCLHHTASHAMGCTEHMTMGVLFSSFQSLDLKAIEKAFQKETNDAVRLCSQLEELLQQYEIQGKVIRVQGDPGHKIVTTAEECKASLIVLGSRGHGAIRRTVLGSVSDYILHHATIPVLVYRH</sequence>
<dbReference type="InterPro" id="IPR006016">
    <property type="entry name" value="UspA"/>
</dbReference>
<feature type="domain" description="UspA" evidence="1">
    <location>
        <begin position="11"/>
        <end position="165"/>
    </location>
</feature>
<dbReference type="CDD" id="cd23659">
    <property type="entry name" value="USP_At3g01520-like"/>
    <property type="match status" value="1"/>
</dbReference>
<dbReference type="Gene3D" id="3.40.50.620">
    <property type="entry name" value="HUPs"/>
    <property type="match status" value="1"/>
</dbReference>
<dbReference type="Pfam" id="PF00582">
    <property type="entry name" value="Usp"/>
    <property type="match status" value="1"/>
</dbReference>
<name>A0A6J8AR26_MYTCO</name>
<proteinExistence type="predicted"/>
<organism evidence="2 3">
    <name type="scientific">Mytilus coruscus</name>
    <name type="common">Sea mussel</name>
    <dbReference type="NCBI Taxonomy" id="42192"/>
    <lineage>
        <taxon>Eukaryota</taxon>
        <taxon>Metazoa</taxon>
        <taxon>Spiralia</taxon>
        <taxon>Lophotrochozoa</taxon>
        <taxon>Mollusca</taxon>
        <taxon>Bivalvia</taxon>
        <taxon>Autobranchia</taxon>
        <taxon>Pteriomorphia</taxon>
        <taxon>Mytilida</taxon>
        <taxon>Mytiloidea</taxon>
        <taxon>Mytilidae</taxon>
        <taxon>Mytilinae</taxon>
        <taxon>Mytilus</taxon>
    </lineage>
</organism>